<dbReference type="CDD" id="cd01284">
    <property type="entry name" value="Riboflavin_deaminase-reductase"/>
    <property type="match status" value="1"/>
</dbReference>
<evidence type="ECO:0000256" key="1">
    <source>
        <dbReference type="ARBA" id="ARBA00002151"/>
    </source>
</evidence>
<keyword evidence="11 13" id="KW-0560">Oxidoreductase</keyword>
<dbReference type="Pfam" id="PF01872">
    <property type="entry name" value="RibD_C"/>
    <property type="match status" value="1"/>
</dbReference>
<evidence type="ECO:0000256" key="14">
    <source>
        <dbReference type="PIRSR" id="PIRSR006769-1"/>
    </source>
</evidence>
<feature type="domain" description="CMP/dCMP-type deaminase" evidence="17">
    <location>
        <begin position="1"/>
        <end position="123"/>
    </location>
</feature>
<feature type="binding site" evidence="16">
    <location>
        <position position="75"/>
    </location>
    <ligand>
        <name>Zn(2+)</name>
        <dbReference type="ChEBI" id="CHEBI:29105"/>
        <note>catalytic</note>
    </ligand>
</feature>
<dbReference type="Proteomes" id="UP000215215">
    <property type="component" value="Unassembled WGS sequence"/>
</dbReference>
<feature type="binding site" evidence="15">
    <location>
        <begin position="285"/>
        <end position="291"/>
    </location>
    <ligand>
        <name>NADP(+)</name>
        <dbReference type="ChEBI" id="CHEBI:58349"/>
    </ligand>
</feature>
<comment type="catalytic activity">
    <reaction evidence="13">
        <text>5-amino-6-(5-phospho-D-ribitylamino)uracil + NADP(+) = 5-amino-6-(5-phospho-D-ribosylamino)uracil + NADPH + H(+)</text>
        <dbReference type="Rhea" id="RHEA:17845"/>
        <dbReference type="ChEBI" id="CHEBI:15378"/>
        <dbReference type="ChEBI" id="CHEBI:57783"/>
        <dbReference type="ChEBI" id="CHEBI:58349"/>
        <dbReference type="ChEBI" id="CHEBI:58421"/>
        <dbReference type="ChEBI" id="CHEBI:58453"/>
        <dbReference type="EC" id="1.1.1.193"/>
    </reaction>
</comment>
<dbReference type="InterPro" id="IPR004794">
    <property type="entry name" value="Eubact_RibD"/>
</dbReference>
<evidence type="ECO:0000256" key="15">
    <source>
        <dbReference type="PIRSR" id="PIRSR006769-2"/>
    </source>
</evidence>
<dbReference type="GO" id="GO:0008835">
    <property type="term" value="F:diaminohydroxyphosphoribosylaminopyrimidine deaminase activity"/>
    <property type="evidence" value="ECO:0007669"/>
    <property type="project" value="UniProtKB-EC"/>
</dbReference>
<dbReference type="EMBL" id="NOZQ01000169">
    <property type="protein sequence ID" value="OYD14639.1"/>
    <property type="molecule type" value="Genomic_DNA"/>
</dbReference>
<dbReference type="Gene3D" id="3.40.430.10">
    <property type="entry name" value="Dihydrofolate Reductase, subunit A"/>
    <property type="match status" value="1"/>
</dbReference>
<feature type="binding site" evidence="16">
    <location>
        <position position="50"/>
    </location>
    <ligand>
        <name>Zn(2+)</name>
        <dbReference type="ChEBI" id="CHEBI:29105"/>
        <note>catalytic</note>
    </ligand>
</feature>
<dbReference type="SUPFAM" id="SSF53927">
    <property type="entry name" value="Cytidine deaminase-like"/>
    <property type="match status" value="1"/>
</dbReference>
<sequence>MEPIQYMRYALTLAKKGRGTTSPNPMVGAVLLKDGKIVGRGFHSRKGEPHAEHMAIKEAGSMARNATLFVSLEPCVHFGATPPCVDTIIREGIRKVFIATPDPNPIVNGRGIKKLSEAGVDVEVGLCEREAIELNEIYNKFITTKEPFVILKAAITLDGKIATGTCQSKWITGEEGRRFVHRLRASVDAVLVGINTIFVDDPLLTTRLTRGKSPKRIVLDSDFRIPGDARVLGEGCIVATTSSQKRRINAEVWQLDGDEMNRVDIGALLREAGRRNITSILVEGGRDVYTSFLKKRLVDKFYVFIGAKIFGESGIPSVGDLGIRSLEDALDVKYTRVKKVGGDVLITGYPHF</sequence>
<keyword evidence="10 13" id="KW-0521">NADP</keyword>
<dbReference type="PANTHER" id="PTHR38011:SF7">
    <property type="entry name" value="2,5-DIAMINO-6-RIBOSYLAMINO-4(3H)-PYRIMIDINONE 5'-PHOSPHATE REDUCTASE"/>
    <property type="match status" value="1"/>
</dbReference>
<dbReference type="PROSITE" id="PS51747">
    <property type="entry name" value="CYT_DCMP_DEAMINASES_2"/>
    <property type="match status" value="1"/>
</dbReference>
<dbReference type="GO" id="GO:0050661">
    <property type="term" value="F:NADP binding"/>
    <property type="evidence" value="ECO:0007669"/>
    <property type="project" value="InterPro"/>
</dbReference>
<comment type="similarity">
    <text evidence="4 13">In the N-terminal section; belongs to the cytidine and deoxycytidylate deaminase family.</text>
</comment>
<comment type="function">
    <text evidence="1 13">Converts 2,5-diamino-6-(ribosylamino)-4(3h)-pyrimidinone 5'-phosphate into 5-amino-6-(ribosylamino)-2,4(1h,3h)-pyrimidinedione 5'-phosphate.</text>
</comment>
<comment type="similarity">
    <text evidence="5 13">In the C-terminal section; belongs to the HTP reductase family.</text>
</comment>
<evidence type="ECO:0000313" key="18">
    <source>
        <dbReference type="EMBL" id="OYD14639.1"/>
    </source>
</evidence>
<dbReference type="FunFam" id="3.40.140.10:FF:000025">
    <property type="entry name" value="Riboflavin biosynthesis protein RibD"/>
    <property type="match status" value="1"/>
</dbReference>
<dbReference type="GO" id="GO:0009231">
    <property type="term" value="P:riboflavin biosynthetic process"/>
    <property type="evidence" value="ECO:0007669"/>
    <property type="project" value="UniProtKB-UniPathway"/>
</dbReference>
<dbReference type="InterPro" id="IPR011549">
    <property type="entry name" value="RibD_C"/>
</dbReference>
<dbReference type="AlphaFoldDB" id="A0A235BRJ3"/>
<evidence type="ECO:0000256" key="4">
    <source>
        <dbReference type="ARBA" id="ARBA00005259"/>
    </source>
</evidence>
<feature type="active site" description="Proton donor" evidence="14">
    <location>
        <position position="52"/>
    </location>
</feature>
<evidence type="ECO:0000256" key="13">
    <source>
        <dbReference type="PIRNR" id="PIRNR006769"/>
    </source>
</evidence>
<feature type="binding site" evidence="15">
    <location>
        <position position="200"/>
    </location>
    <ligand>
        <name>NADP(+)</name>
        <dbReference type="ChEBI" id="CHEBI:58349"/>
    </ligand>
</feature>
<dbReference type="InterPro" id="IPR050765">
    <property type="entry name" value="Riboflavin_Biosynth_HTPR"/>
</dbReference>
<evidence type="ECO:0000256" key="7">
    <source>
        <dbReference type="ARBA" id="ARBA00022723"/>
    </source>
</evidence>
<dbReference type="PIRSF" id="PIRSF006769">
    <property type="entry name" value="RibD"/>
    <property type="match status" value="1"/>
</dbReference>
<keyword evidence="9 13" id="KW-0862">Zinc</keyword>
<feature type="binding site" evidence="15">
    <location>
        <position position="170"/>
    </location>
    <ligand>
        <name>NADP(+)</name>
        <dbReference type="ChEBI" id="CHEBI:58349"/>
    </ligand>
</feature>
<comment type="pathway">
    <text evidence="3 13">Cofactor biosynthesis; riboflavin biosynthesis; 5-amino-6-(D-ribitylamino)uracil from GTP: step 3/4.</text>
</comment>
<comment type="catalytic activity">
    <reaction evidence="13">
        <text>2,5-diamino-6-hydroxy-4-(5-phosphoribosylamino)-pyrimidine + H2O + H(+) = 5-amino-6-(5-phospho-D-ribosylamino)uracil + NH4(+)</text>
        <dbReference type="Rhea" id="RHEA:21868"/>
        <dbReference type="ChEBI" id="CHEBI:15377"/>
        <dbReference type="ChEBI" id="CHEBI:15378"/>
        <dbReference type="ChEBI" id="CHEBI:28938"/>
        <dbReference type="ChEBI" id="CHEBI:58453"/>
        <dbReference type="ChEBI" id="CHEBI:58614"/>
        <dbReference type="EC" id="3.5.4.26"/>
    </reaction>
</comment>
<feature type="binding site" evidence="15">
    <location>
        <position position="207"/>
    </location>
    <ligand>
        <name>substrate</name>
    </ligand>
</feature>
<evidence type="ECO:0000256" key="16">
    <source>
        <dbReference type="PIRSR" id="PIRSR006769-3"/>
    </source>
</evidence>
<dbReference type="EC" id="1.1.1.193" evidence="13"/>
<dbReference type="InterPro" id="IPR024072">
    <property type="entry name" value="DHFR-like_dom_sf"/>
</dbReference>
<feature type="binding site" evidence="15">
    <location>
        <position position="154"/>
    </location>
    <ligand>
        <name>NADP(+)</name>
        <dbReference type="ChEBI" id="CHEBI:58349"/>
    </ligand>
</feature>
<keyword evidence="6 13" id="KW-0686">Riboflavin biosynthesis</keyword>
<comment type="cofactor">
    <cofactor evidence="13 16">
        <name>Zn(2+)</name>
        <dbReference type="ChEBI" id="CHEBI:29105"/>
    </cofactor>
    <text evidence="13 16">Binds 1 zinc ion.</text>
</comment>
<dbReference type="InterPro" id="IPR002734">
    <property type="entry name" value="RibDG_C"/>
</dbReference>
<feature type="binding site" evidence="15">
    <location>
        <position position="196"/>
    </location>
    <ligand>
        <name>NADP(+)</name>
        <dbReference type="ChEBI" id="CHEBI:58349"/>
    </ligand>
</feature>
<evidence type="ECO:0000256" key="6">
    <source>
        <dbReference type="ARBA" id="ARBA00022619"/>
    </source>
</evidence>
<feature type="binding site" evidence="16">
    <location>
        <position position="84"/>
    </location>
    <ligand>
        <name>Zn(2+)</name>
        <dbReference type="ChEBI" id="CHEBI:29105"/>
        <note>catalytic</note>
    </ligand>
</feature>
<evidence type="ECO:0000259" key="17">
    <source>
        <dbReference type="PROSITE" id="PS51747"/>
    </source>
</evidence>
<keyword evidence="7 13" id="KW-0479">Metal-binding</keyword>
<feature type="binding site" evidence="15">
    <location>
        <position position="204"/>
    </location>
    <ligand>
        <name>substrate</name>
    </ligand>
</feature>
<evidence type="ECO:0000256" key="3">
    <source>
        <dbReference type="ARBA" id="ARBA00004910"/>
    </source>
</evidence>
<proteinExistence type="inferred from homology"/>
<name>A0A235BRJ3_UNCW3</name>
<evidence type="ECO:0000256" key="11">
    <source>
        <dbReference type="ARBA" id="ARBA00023002"/>
    </source>
</evidence>
<evidence type="ECO:0000313" key="19">
    <source>
        <dbReference type="Proteomes" id="UP000215215"/>
    </source>
</evidence>
<dbReference type="PROSITE" id="PS00903">
    <property type="entry name" value="CYT_DCMP_DEAMINASES_1"/>
    <property type="match status" value="1"/>
</dbReference>
<feature type="binding site" evidence="15">
    <location>
        <position position="184"/>
    </location>
    <ligand>
        <name>substrate</name>
    </ligand>
</feature>
<dbReference type="SUPFAM" id="SSF53597">
    <property type="entry name" value="Dihydrofolate reductase-like"/>
    <property type="match status" value="1"/>
</dbReference>
<dbReference type="UniPathway" id="UPA00275">
    <property type="reaction ID" value="UER00401"/>
</dbReference>
<dbReference type="GO" id="GO:0008270">
    <property type="term" value="F:zinc ion binding"/>
    <property type="evidence" value="ECO:0007669"/>
    <property type="project" value="InterPro"/>
</dbReference>
<gene>
    <name evidence="18" type="primary">ribD</name>
    <name evidence="18" type="ORF">CH333_07585</name>
</gene>
<evidence type="ECO:0000256" key="9">
    <source>
        <dbReference type="ARBA" id="ARBA00022833"/>
    </source>
</evidence>
<dbReference type="GO" id="GO:0008703">
    <property type="term" value="F:5-amino-6-(5-phosphoribosylamino)uracil reductase activity"/>
    <property type="evidence" value="ECO:0007669"/>
    <property type="project" value="UniProtKB-EC"/>
</dbReference>
<keyword evidence="8 13" id="KW-0378">Hydrolase</keyword>
<dbReference type="InterPro" id="IPR016193">
    <property type="entry name" value="Cytidine_deaminase-like"/>
</dbReference>
<organism evidence="18 19">
    <name type="scientific">candidate division WOR-3 bacterium JGI_Cruoil_03_44_89</name>
    <dbReference type="NCBI Taxonomy" id="1973748"/>
    <lineage>
        <taxon>Bacteria</taxon>
        <taxon>Bacteria division WOR-3</taxon>
    </lineage>
</organism>
<dbReference type="EC" id="3.5.4.26" evidence="13"/>
<dbReference type="InterPro" id="IPR016192">
    <property type="entry name" value="APOBEC/CMP_deaminase_Zn-bd"/>
</dbReference>
<feature type="binding site" evidence="15">
    <location>
        <position position="283"/>
    </location>
    <ligand>
        <name>substrate</name>
    </ligand>
</feature>
<dbReference type="InterPro" id="IPR002125">
    <property type="entry name" value="CMP_dCMP_dom"/>
</dbReference>
<feature type="binding site" evidence="15">
    <location>
        <position position="221"/>
    </location>
    <ligand>
        <name>NADP(+)</name>
        <dbReference type="ChEBI" id="CHEBI:58349"/>
    </ligand>
</feature>
<evidence type="ECO:0000256" key="2">
    <source>
        <dbReference type="ARBA" id="ARBA00004882"/>
    </source>
</evidence>
<accession>A0A235BRJ3</accession>
<comment type="caution">
    <text evidence="18">The sequence shown here is derived from an EMBL/GenBank/DDBJ whole genome shotgun (WGS) entry which is preliminary data.</text>
</comment>
<evidence type="ECO:0000256" key="5">
    <source>
        <dbReference type="ARBA" id="ARBA00007417"/>
    </source>
</evidence>
<dbReference type="Pfam" id="PF00383">
    <property type="entry name" value="dCMP_cyt_deam_1"/>
    <property type="match status" value="1"/>
</dbReference>
<dbReference type="Gene3D" id="3.40.140.10">
    <property type="entry name" value="Cytidine Deaminase, domain 2"/>
    <property type="match status" value="1"/>
</dbReference>
<reference evidence="18 19" key="1">
    <citation type="submission" date="2017-07" db="EMBL/GenBank/DDBJ databases">
        <title>Recovery of genomes from metagenomes via a dereplication, aggregation, and scoring strategy.</title>
        <authorList>
            <person name="Sieber C.M."/>
            <person name="Probst A.J."/>
            <person name="Sharrar A."/>
            <person name="Thomas B.C."/>
            <person name="Hess M."/>
            <person name="Tringe S.G."/>
            <person name="Banfield J.F."/>
        </authorList>
    </citation>
    <scope>NUCLEOTIDE SEQUENCE [LARGE SCALE GENOMIC DNA]</scope>
    <source>
        <strain evidence="18">JGI_Cruoil_03_44_89</strain>
    </source>
</reference>
<keyword evidence="12" id="KW-0511">Multifunctional enzyme</keyword>
<evidence type="ECO:0000256" key="8">
    <source>
        <dbReference type="ARBA" id="ARBA00022801"/>
    </source>
</evidence>
<evidence type="ECO:0000256" key="10">
    <source>
        <dbReference type="ARBA" id="ARBA00022857"/>
    </source>
</evidence>
<protein>
    <recommendedName>
        <fullName evidence="13">Riboflavin biosynthesis protein RibD</fullName>
    </recommendedName>
    <domain>
        <recommendedName>
            <fullName evidence="13">Diaminohydroxyphosphoribosylaminopyrimidine deaminase</fullName>
            <shortName evidence="13">DRAP deaminase</shortName>
            <ecNumber evidence="13">3.5.4.26</ecNumber>
        </recommendedName>
        <alternativeName>
            <fullName evidence="13">Riboflavin-specific deaminase</fullName>
        </alternativeName>
    </domain>
    <domain>
        <recommendedName>
            <fullName evidence="13">5-amino-6-(5-phosphoribosylamino)uracil reductase</fullName>
            <ecNumber evidence="13">1.1.1.193</ecNumber>
        </recommendedName>
        <alternativeName>
            <fullName evidence="13">HTP reductase</fullName>
        </alternativeName>
    </domain>
</protein>
<dbReference type="NCBIfam" id="TIGR00326">
    <property type="entry name" value="eubact_ribD"/>
    <property type="match status" value="1"/>
</dbReference>
<feature type="binding site" evidence="15">
    <location>
        <position position="168"/>
    </location>
    <ligand>
        <name>substrate</name>
    </ligand>
</feature>
<evidence type="ECO:0000256" key="12">
    <source>
        <dbReference type="ARBA" id="ARBA00023268"/>
    </source>
</evidence>
<dbReference type="NCBIfam" id="TIGR00227">
    <property type="entry name" value="ribD_Cterm"/>
    <property type="match status" value="1"/>
</dbReference>
<dbReference type="PANTHER" id="PTHR38011">
    <property type="entry name" value="DIHYDROFOLATE REDUCTASE FAMILY PROTEIN (AFU_ORTHOLOGUE AFUA_8G06820)"/>
    <property type="match status" value="1"/>
</dbReference>
<comment type="pathway">
    <text evidence="2 13">Cofactor biosynthesis; riboflavin biosynthesis; 5-amino-6-(D-ribitylamino)uracil from GTP: step 2/4.</text>
</comment>